<evidence type="ECO:0000256" key="2">
    <source>
        <dbReference type="PROSITE-ProRule" id="PRU00335"/>
    </source>
</evidence>
<dbReference type="SUPFAM" id="SSF48498">
    <property type="entry name" value="Tetracyclin repressor-like, C-terminal domain"/>
    <property type="match status" value="1"/>
</dbReference>
<dbReference type="Proteomes" id="UP001595909">
    <property type="component" value="Unassembled WGS sequence"/>
</dbReference>
<dbReference type="RefSeq" id="WP_378015047.1">
    <property type="nucleotide sequence ID" value="NZ_BAABHN010000062.1"/>
</dbReference>
<sequence>MRNEKALTPAGTRVLDVASELFYRDGINTVGVALIADTAGVTKKTLYDCFGSKANLIVSYLRRRHDRWWSHLEQRLAQASEPGPLVLFDAYLDHPDLDVSRGCAFLNAAAELPADHPGMTVVREHKDAVLARLAELVADAVPDADPIVTEELFLVLEGATAHLRLGGRDRTVAARAVTVARLEAAAS</sequence>
<dbReference type="PANTHER" id="PTHR30055">
    <property type="entry name" value="HTH-TYPE TRANSCRIPTIONAL REGULATOR RUTR"/>
    <property type="match status" value="1"/>
</dbReference>
<dbReference type="Pfam" id="PF00440">
    <property type="entry name" value="TetR_N"/>
    <property type="match status" value="1"/>
</dbReference>
<dbReference type="PROSITE" id="PS50977">
    <property type="entry name" value="HTH_TETR_2"/>
    <property type="match status" value="1"/>
</dbReference>
<organism evidence="4 5">
    <name type="scientific">Actinomycetospora chibensis</name>
    <dbReference type="NCBI Taxonomy" id="663606"/>
    <lineage>
        <taxon>Bacteria</taxon>
        <taxon>Bacillati</taxon>
        <taxon>Actinomycetota</taxon>
        <taxon>Actinomycetes</taxon>
        <taxon>Pseudonocardiales</taxon>
        <taxon>Pseudonocardiaceae</taxon>
        <taxon>Actinomycetospora</taxon>
    </lineage>
</organism>
<dbReference type="Gene3D" id="1.10.357.10">
    <property type="entry name" value="Tetracycline Repressor, domain 2"/>
    <property type="match status" value="1"/>
</dbReference>
<reference evidence="5" key="1">
    <citation type="journal article" date="2019" name="Int. J. Syst. Evol. Microbiol.">
        <title>The Global Catalogue of Microorganisms (GCM) 10K type strain sequencing project: providing services to taxonomists for standard genome sequencing and annotation.</title>
        <authorList>
            <consortium name="The Broad Institute Genomics Platform"/>
            <consortium name="The Broad Institute Genome Sequencing Center for Infectious Disease"/>
            <person name="Wu L."/>
            <person name="Ma J."/>
        </authorList>
    </citation>
    <scope>NUCLEOTIDE SEQUENCE [LARGE SCALE GENOMIC DNA]</scope>
    <source>
        <strain evidence="5">CCUG 50347</strain>
    </source>
</reference>
<evidence type="ECO:0000259" key="3">
    <source>
        <dbReference type="PROSITE" id="PS50977"/>
    </source>
</evidence>
<dbReference type="InterPro" id="IPR001647">
    <property type="entry name" value="HTH_TetR"/>
</dbReference>
<evidence type="ECO:0000313" key="5">
    <source>
        <dbReference type="Proteomes" id="UP001595909"/>
    </source>
</evidence>
<feature type="DNA-binding region" description="H-T-H motif" evidence="2">
    <location>
        <begin position="31"/>
        <end position="50"/>
    </location>
</feature>
<dbReference type="InterPro" id="IPR009057">
    <property type="entry name" value="Homeodomain-like_sf"/>
</dbReference>
<accession>A0ABV9RSE6</accession>
<feature type="domain" description="HTH tetR-type" evidence="3">
    <location>
        <begin position="8"/>
        <end position="68"/>
    </location>
</feature>
<protein>
    <submittedName>
        <fullName evidence="4">TetR/AcrR family transcriptional regulator</fullName>
    </submittedName>
</protein>
<keyword evidence="1 2" id="KW-0238">DNA-binding</keyword>
<dbReference type="PANTHER" id="PTHR30055:SF200">
    <property type="entry name" value="HTH-TYPE TRANSCRIPTIONAL REPRESSOR BDCR"/>
    <property type="match status" value="1"/>
</dbReference>
<dbReference type="SUPFAM" id="SSF46689">
    <property type="entry name" value="Homeodomain-like"/>
    <property type="match status" value="1"/>
</dbReference>
<dbReference type="PRINTS" id="PR00455">
    <property type="entry name" value="HTHTETR"/>
</dbReference>
<keyword evidence="5" id="KW-1185">Reference proteome</keyword>
<dbReference type="InterPro" id="IPR036271">
    <property type="entry name" value="Tet_transcr_reg_TetR-rel_C_sf"/>
</dbReference>
<evidence type="ECO:0000256" key="1">
    <source>
        <dbReference type="ARBA" id="ARBA00023125"/>
    </source>
</evidence>
<proteinExistence type="predicted"/>
<name>A0ABV9RSE6_9PSEU</name>
<comment type="caution">
    <text evidence="4">The sequence shown here is derived from an EMBL/GenBank/DDBJ whole genome shotgun (WGS) entry which is preliminary data.</text>
</comment>
<evidence type="ECO:0000313" key="4">
    <source>
        <dbReference type="EMBL" id="MFC4836475.1"/>
    </source>
</evidence>
<gene>
    <name evidence="4" type="ORF">ACFPEL_28995</name>
</gene>
<dbReference type="InterPro" id="IPR050109">
    <property type="entry name" value="HTH-type_TetR-like_transc_reg"/>
</dbReference>
<dbReference type="EMBL" id="JBHSIM010000062">
    <property type="protein sequence ID" value="MFC4836475.1"/>
    <property type="molecule type" value="Genomic_DNA"/>
</dbReference>